<sequence>MRVSFVINGTRGDVQPATVLARELARRGHDVRLGVPPNMVPSARAWADGVVRLAVVPLGQDTRAHLETVAQVRAQAGRHPLRRLRVLLSLRNAGWDDLVADMAVVVDGADVIVSGLITEQPALAFAESAGVPLVSIHHAPVRRNRRVGPVPGRFPGGPRAVRAQWVAYDAAFGLLTRRRERRLRAGLGSTGASGPYAARLRAAAGLELQAYDPLFGAPHARSGPHDRLWSDDTAARPRPTVGFLGWPEEHPVAGSDALASWLDAGDAPIYVGFGSMPLRGGESTLRVVTELGRRLGRRVLVCAGWTELSEEVRSGVESDAVRVETQVDHRTVVGRCAVVVHHGGAGTTAAVLRAGRPSVICWYGADQPFWGAELERLGVGVSMPMARAGRDLDVDRLCKAVAAMLDPAVADRAARLPTVLVSEDVALADAAHAVESSVTSSCTREPCSRGPQMHSGTKVDV</sequence>
<proteinExistence type="predicted"/>
<dbReference type="GO" id="GO:0008194">
    <property type="term" value="F:UDP-glycosyltransferase activity"/>
    <property type="evidence" value="ECO:0007669"/>
    <property type="project" value="InterPro"/>
</dbReference>
<dbReference type="Pfam" id="PF03033">
    <property type="entry name" value="Glyco_transf_28"/>
    <property type="match status" value="1"/>
</dbReference>
<organism evidence="4 5">
    <name type="scientific">Gordonia lacunae</name>
    <dbReference type="NCBI Taxonomy" id="417102"/>
    <lineage>
        <taxon>Bacteria</taxon>
        <taxon>Bacillati</taxon>
        <taxon>Actinomycetota</taxon>
        <taxon>Actinomycetes</taxon>
        <taxon>Mycobacteriales</taxon>
        <taxon>Gordoniaceae</taxon>
        <taxon>Gordonia</taxon>
    </lineage>
</organism>
<dbReference type="PANTHER" id="PTHR48050:SF13">
    <property type="entry name" value="STEROL 3-BETA-GLUCOSYLTRANSFERASE UGT80A2"/>
    <property type="match status" value="1"/>
</dbReference>
<feature type="domain" description="Erythromycin biosynthesis protein CIII-like C-terminal" evidence="3">
    <location>
        <begin position="319"/>
        <end position="416"/>
    </location>
</feature>
<dbReference type="RefSeq" id="WP_086535854.1">
    <property type="nucleotide sequence ID" value="NZ_NGFO01000014.1"/>
</dbReference>
<evidence type="ECO:0000313" key="5">
    <source>
        <dbReference type="Proteomes" id="UP000194632"/>
    </source>
</evidence>
<dbReference type="CDD" id="cd03784">
    <property type="entry name" value="GT1_Gtf-like"/>
    <property type="match status" value="1"/>
</dbReference>
<dbReference type="PANTHER" id="PTHR48050">
    <property type="entry name" value="STEROL 3-BETA-GLUCOSYLTRANSFERASE"/>
    <property type="match status" value="1"/>
</dbReference>
<dbReference type="STRING" id="417102.CA982_13620"/>
<dbReference type="GO" id="GO:0005975">
    <property type="term" value="P:carbohydrate metabolic process"/>
    <property type="evidence" value="ECO:0007669"/>
    <property type="project" value="InterPro"/>
</dbReference>
<keyword evidence="4" id="KW-0808">Transferase</keyword>
<evidence type="ECO:0000259" key="2">
    <source>
        <dbReference type="Pfam" id="PF03033"/>
    </source>
</evidence>
<protein>
    <submittedName>
        <fullName evidence="4">Glycosyl transferase</fullName>
    </submittedName>
</protein>
<evidence type="ECO:0000313" key="4">
    <source>
        <dbReference type="EMBL" id="OUC78311.1"/>
    </source>
</evidence>
<dbReference type="InterPro" id="IPR050426">
    <property type="entry name" value="Glycosyltransferase_28"/>
</dbReference>
<dbReference type="InterPro" id="IPR010610">
    <property type="entry name" value="EryCIII-like_C"/>
</dbReference>
<dbReference type="FunFam" id="3.40.50.2000:FF:000009">
    <property type="entry name" value="Sterol 3-beta-glucosyltransferase UGT80A2"/>
    <property type="match status" value="1"/>
</dbReference>
<dbReference type="EMBL" id="NGFO01000014">
    <property type="protein sequence ID" value="OUC78311.1"/>
    <property type="molecule type" value="Genomic_DNA"/>
</dbReference>
<gene>
    <name evidence="4" type="ORF">CA982_13620</name>
</gene>
<feature type="domain" description="Glycosyltransferase family 28 N-terminal" evidence="2">
    <location>
        <begin position="5"/>
        <end position="39"/>
    </location>
</feature>
<feature type="region of interest" description="Disordered" evidence="1">
    <location>
        <begin position="441"/>
        <end position="461"/>
    </location>
</feature>
<reference evidence="4 5" key="1">
    <citation type="submission" date="2017-05" db="EMBL/GenBank/DDBJ databases">
        <title>Biotechnological potential of actinobacteria isolated from South African environments.</title>
        <authorList>
            <person name="Le Roes-Hill M."/>
            <person name="Prins A."/>
            <person name="Durrell K.A."/>
        </authorList>
    </citation>
    <scope>NUCLEOTIDE SEQUENCE [LARGE SCALE GENOMIC DNA]</scope>
    <source>
        <strain evidence="4">BS2</strain>
    </source>
</reference>
<evidence type="ECO:0000259" key="3">
    <source>
        <dbReference type="Pfam" id="PF06722"/>
    </source>
</evidence>
<dbReference type="InterPro" id="IPR002213">
    <property type="entry name" value="UDP_glucos_trans"/>
</dbReference>
<dbReference type="GO" id="GO:0033072">
    <property type="term" value="P:vancomycin biosynthetic process"/>
    <property type="evidence" value="ECO:0007669"/>
    <property type="project" value="UniProtKB-ARBA"/>
</dbReference>
<dbReference type="OrthoDB" id="3253247at2"/>
<name>A0A243Q989_9ACTN</name>
<evidence type="ECO:0000256" key="1">
    <source>
        <dbReference type="SAM" id="MobiDB-lite"/>
    </source>
</evidence>
<comment type="caution">
    <text evidence="4">The sequence shown here is derived from an EMBL/GenBank/DDBJ whole genome shotgun (WGS) entry which is preliminary data.</text>
</comment>
<dbReference type="InterPro" id="IPR004276">
    <property type="entry name" value="GlycoTrans_28_N"/>
</dbReference>
<dbReference type="SUPFAM" id="SSF53756">
    <property type="entry name" value="UDP-Glycosyltransferase/glycogen phosphorylase"/>
    <property type="match status" value="1"/>
</dbReference>
<dbReference type="AlphaFoldDB" id="A0A243Q989"/>
<dbReference type="Pfam" id="PF06722">
    <property type="entry name" value="EryCIII-like_C"/>
    <property type="match status" value="1"/>
</dbReference>
<accession>A0A243Q989</accession>
<keyword evidence="5" id="KW-1185">Reference proteome</keyword>
<dbReference type="GO" id="GO:0016758">
    <property type="term" value="F:hexosyltransferase activity"/>
    <property type="evidence" value="ECO:0007669"/>
    <property type="project" value="InterPro"/>
</dbReference>
<dbReference type="Proteomes" id="UP000194632">
    <property type="component" value="Unassembled WGS sequence"/>
</dbReference>
<dbReference type="Gene3D" id="3.40.50.2000">
    <property type="entry name" value="Glycogen Phosphorylase B"/>
    <property type="match status" value="2"/>
</dbReference>